<reference evidence="2 3" key="1">
    <citation type="submission" date="2019-04" db="EMBL/GenBank/DDBJ databases">
        <title>Isolation and identification of Cellulomonas shaoxiangyii sp. Nov. isolated from feces of the Tibetan antelopes (Pantholops hodgsonii) in the Qinghai-Tibet plateau of China.</title>
        <authorList>
            <person name="Tian Z."/>
        </authorList>
    </citation>
    <scope>NUCLEOTIDE SEQUENCE [LARGE SCALE GENOMIC DNA]</scope>
    <source>
        <strain evidence="2 3">Z28</strain>
    </source>
</reference>
<name>A0A4P7SI06_9CELL</name>
<dbReference type="InterPro" id="IPR029068">
    <property type="entry name" value="Glyas_Bleomycin-R_OHBP_Dase"/>
</dbReference>
<dbReference type="SUPFAM" id="SSF54593">
    <property type="entry name" value="Glyoxalase/Bleomycin resistance protein/Dihydroxybiphenyl dioxygenase"/>
    <property type="match status" value="1"/>
</dbReference>
<accession>A0A4P7SI06</accession>
<dbReference type="AlphaFoldDB" id="A0A4P7SI06"/>
<dbReference type="PANTHER" id="PTHR35908:SF1">
    <property type="entry name" value="CONSERVED PROTEIN"/>
    <property type="match status" value="1"/>
</dbReference>
<dbReference type="Pfam" id="PF18029">
    <property type="entry name" value="Glyoxalase_6"/>
    <property type="match status" value="1"/>
</dbReference>
<dbReference type="RefSeq" id="WP_135973084.1">
    <property type="nucleotide sequence ID" value="NZ_CP039291.1"/>
</dbReference>
<dbReference type="EMBL" id="CP039291">
    <property type="protein sequence ID" value="QCB93361.1"/>
    <property type="molecule type" value="Genomic_DNA"/>
</dbReference>
<dbReference type="InterPro" id="IPR041581">
    <property type="entry name" value="Glyoxalase_6"/>
</dbReference>
<dbReference type="Proteomes" id="UP000296469">
    <property type="component" value="Chromosome"/>
</dbReference>
<keyword evidence="3" id="KW-1185">Reference proteome</keyword>
<organism evidence="2 3">
    <name type="scientific">Cellulomonas shaoxiangyii</name>
    <dbReference type="NCBI Taxonomy" id="2566013"/>
    <lineage>
        <taxon>Bacteria</taxon>
        <taxon>Bacillati</taxon>
        <taxon>Actinomycetota</taxon>
        <taxon>Actinomycetes</taxon>
        <taxon>Micrococcales</taxon>
        <taxon>Cellulomonadaceae</taxon>
        <taxon>Cellulomonas</taxon>
    </lineage>
</organism>
<dbReference type="PANTHER" id="PTHR35908">
    <property type="entry name" value="HYPOTHETICAL FUSION PROTEIN"/>
    <property type="match status" value="1"/>
</dbReference>
<evidence type="ECO:0000259" key="1">
    <source>
        <dbReference type="Pfam" id="PF18029"/>
    </source>
</evidence>
<protein>
    <submittedName>
        <fullName evidence="2">VOC family protein</fullName>
    </submittedName>
</protein>
<proteinExistence type="predicted"/>
<evidence type="ECO:0000313" key="2">
    <source>
        <dbReference type="EMBL" id="QCB93361.1"/>
    </source>
</evidence>
<dbReference type="Gene3D" id="3.10.180.10">
    <property type="entry name" value="2,3-Dihydroxybiphenyl 1,2-Dioxygenase, domain 1"/>
    <property type="match status" value="1"/>
</dbReference>
<evidence type="ECO:0000313" key="3">
    <source>
        <dbReference type="Proteomes" id="UP000296469"/>
    </source>
</evidence>
<dbReference type="KEGG" id="celz:E5225_07140"/>
<sequence length="145" mass="15613">MPLVVSQVSFDAADPSALARWWSQVLGWPVVEEDEQGDEVAIAPSDGSATEWLFVRVLDERRVKNRVHPDLRPADGSDQATELARVLELGATRVDIGQGDVPWHVLADPEGNEFCILRSTPAELAAAEAAERGAEEPDAPAGASF</sequence>
<gene>
    <name evidence="2" type="ORF">E5225_07140</name>
</gene>
<feature type="domain" description="Glyoxalase-like" evidence="1">
    <location>
        <begin position="7"/>
        <end position="117"/>
    </location>
</feature>
<dbReference type="OrthoDB" id="5524593at2"/>